<gene>
    <name evidence="8" type="ORF">P0Y49_03180</name>
</gene>
<evidence type="ECO:0000256" key="3">
    <source>
        <dbReference type="ARBA" id="ARBA00022729"/>
    </source>
</evidence>
<dbReference type="SUPFAM" id="SSF48452">
    <property type="entry name" value="TPR-like"/>
    <property type="match status" value="1"/>
</dbReference>
<evidence type="ECO:0000259" key="6">
    <source>
        <dbReference type="Pfam" id="PF07980"/>
    </source>
</evidence>
<dbReference type="InterPro" id="IPR011990">
    <property type="entry name" value="TPR-like_helical_dom_sf"/>
</dbReference>
<reference evidence="8" key="1">
    <citation type="submission" date="2023-03" db="EMBL/GenBank/DDBJ databases">
        <title>Andean soil-derived lignocellulolytic bacterial consortium as a source of novel taxa and putative plastic-active enzymes.</title>
        <authorList>
            <person name="Diaz-Garcia L."/>
            <person name="Chuvochina M."/>
            <person name="Feuerriegel G."/>
            <person name="Bunk B."/>
            <person name="Sproer C."/>
            <person name="Streit W.R."/>
            <person name="Rodriguez L.M."/>
            <person name="Overmann J."/>
            <person name="Jimenez D.J."/>
        </authorList>
    </citation>
    <scope>NUCLEOTIDE SEQUENCE</scope>
    <source>
        <strain evidence="8">MAG 3858</strain>
    </source>
</reference>
<comment type="subcellular location">
    <subcellularLocation>
        <location evidence="1">Cell outer membrane</location>
    </subcellularLocation>
</comment>
<dbReference type="Gene3D" id="1.25.40.390">
    <property type="match status" value="1"/>
</dbReference>
<evidence type="ECO:0000256" key="4">
    <source>
        <dbReference type="ARBA" id="ARBA00023136"/>
    </source>
</evidence>
<proteinExistence type="inferred from homology"/>
<dbReference type="EMBL" id="CP119313">
    <property type="protein sequence ID" value="WEK20151.1"/>
    <property type="molecule type" value="Genomic_DNA"/>
</dbReference>
<name>A0AAJ5W8R5_9SPHI</name>
<sequence>MNRNIKHTILALMTLISVLGTSCKKWLDLQPQDGLIREKYWQTKEQLDAAVMGCYASLLGGSTVPLAKYLFIWGELRGDMVVPGLDILSDDDEAILGATQKDEFDIMRTQIASTNSFVNWEAVYKTINYCNTVIKFGPDVINKDKTLTKVALNAYLAEAHSLRGLLYFYLLRSFGEVPLKLEPTYDDSQVGAIAKKSKEEVYQQVIADLTFGVENGQVTFGNMMEDRGRMTKFSAYAALADAYLWNEEYQKSIDACNKVIESGKYQLLPQGTSQSDFYTNVFLNGNSVESIFEFQFDNQKLNPFWPMFGLGREVRAADWISEGGLFGTDAFDSKNIDIRGNNTSMLESNSSICKYTNFRTSATSYAHWFVYRFSDVLLMKAEALTWLSPGNTTNAAEAIALVEKIRTARHALYVVGDKTIDKPDPAITENVSQYILNERAREFAFEGKRWYDILRNAKRNNYANEKLLLDIVSASADPRKQQTIINKYKDHRSHYFPIYSYELQTNKALVQNPFYP</sequence>
<dbReference type="AlphaFoldDB" id="A0AAJ5W8R5"/>
<dbReference type="GO" id="GO:0009279">
    <property type="term" value="C:cell outer membrane"/>
    <property type="evidence" value="ECO:0007669"/>
    <property type="project" value="UniProtKB-SubCell"/>
</dbReference>
<protein>
    <submittedName>
        <fullName evidence="8">RagB/SusD family nutrient uptake outer membrane protein</fullName>
    </submittedName>
</protein>
<evidence type="ECO:0000259" key="7">
    <source>
        <dbReference type="Pfam" id="PF14322"/>
    </source>
</evidence>
<comment type="similarity">
    <text evidence="2">Belongs to the SusD family.</text>
</comment>
<dbReference type="Proteomes" id="UP001214530">
    <property type="component" value="Chromosome"/>
</dbReference>
<evidence type="ECO:0000256" key="2">
    <source>
        <dbReference type="ARBA" id="ARBA00006275"/>
    </source>
</evidence>
<evidence type="ECO:0000256" key="1">
    <source>
        <dbReference type="ARBA" id="ARBA00004442"/>
    </source>
</evidence>
<keyword evidence="5" id="KW-0998">Cell outer membrane</keyword>
<dbReference type="Pfam" id="PF07980">
    <property type="entry name" value="SusD_RagB"/>
    <property type="match status" value="1"/>
</dbReference>
<evidence type="ECO:0000256" key="5">
    <source>
        <dbReference type="ARBA" id="ARBA00023237"/>
    </source>
</evidence>
<evidence type="ECO:0000313" key="8">
    <source>
        <dbReference type="EMBL" id="WEK20151.1"/>
    </source>
</evidence>
<dbReference type="CDD" id="cd08977">
    <property type="entry name" value="SusD"/>
    <property type="match status" value="1"/>
</dbReference>
<evidence type="ECO:0000313" key="9">
    <source>
        <dbReference type="Proteomes" id="UP001214530"/>
    </source>
</evidence>
<keyword evidence="3" id="KW-0732">Signal</keyword>
<dbReference type="Pfam" id="PF14322">
    <property type="entry name" value="SusD-like_3"/>
    <property type="match status" value="1"/>
</dbReference>
<accession>A0AAJ5W8R5</accession>
<keyword evidence="4" id="KW-0472">Membrane</keyword>
<organism evidence="8 9">
    <name type="scientific">Candidatus Pedobacter colombiensis</name>
    <dbReference type="NCBI Taxonomy" id="3121371"/>
    <lineage>
        <taxon>Bacteria</taxon>
        <taxon>Pseudomonadati</taxon>
        <taxon>Bacteroidota</taxon>
        <taxon>Sphingobacteriia</taxon>
        <taxon>Sphingobacteriales</taxon>
        <taxon>Sphingobacteriaceae</taxon>
        <taxon>Pedobacter</taxon>
    </lineage>
</organism>
<feature type="domain" description="RagB/SusD" evidence="6">
    <location>
        <begin position="351"/>
        <end position="515"/>
    </location>
</feature>
<dbReference type="PROSITE" id="PS51257">
    <property type="entry name" value="PROKAR_LIPOPROTEIN"/>
    <property type="match status" value="1"/>
</dbReference>
<feature type="domain" description="SusD-like N-terminal" evidence="7">
    <location>
        <begin position="105"/>
        <end position="244"/>
    </location>
</feature>
<dbReference type="InterPro" id="IPR033985">
    <property type="entry name" value="SusD-like_N"/>
</dbReference>
<dbReference type="InterPro" id="IPR012944">
    <property type="entry name" value="SusD_RagB_dom"/>
</dbReference>